<dbReference type="Proteomes" id="UP000078356">
    <property type="component" value="Unassembled WGS sequence"/>
</dbReference>
<feature type="domain" description="Carrier" evidence="4">
    <location>
        <begin position="987"/>
        <end position="1062"/>
    </location>
</feature>
<dbReference type="FunFam" id="3.40.50.12780:FF:000012">
    <property type="entry name" value="Non-ribosomal peptide synthetase"/>
    <property type="match status" value="1"/>
</dbReference>
<protein>
    <submittedName>
        <fullName evidence="5">Non-ribosomal peptide synthetase</fullName>
    </submittedName>
</protein>
<evidence type="ECO:0000259" key="4">
    <source>
        <dbReference type="PROSITE" id="PS50075"/>
    </source>
</evidence>
<keyword evidence="3" id="KW-0597">Phosphoprotein</keyword>
<dbReference type="SUPFAM" id="SSF53474">
    <property type="entry name" value="alpha/beta-Hydrolases"/>
    <property type="match status" value="1"/>
</dbReference>
<dbReference type="SMART" id="SM00823">
    <property type="entry name" value="PKS_PP"/>
    <property type="match status" value="1"/>
</dbReference>
<dbReference type="InterPro" id="IPR001031">
    <property type="entry name" value="Thioesterase"/>
</dbReference>
<gene>
    <name evidence="5" type="primary">entF</name>
    <name evidence="5" type="ORF">A4V15_03840</name>
</gene>
<dbReference type="Gene3D" id="2.30.38.10">
    <property type="entry name" value="Luciferase, Domain 3"/>
    <property type="match status" value="1"/>
</dbReference>
<comment type="cofactor">
    <cofactor evidence="1">
        <name>pantetheine 4'-phosphate</name>
        <dbReference type="ChEBI" id="CHEBI:47942"/>
    </cofactor>
</comment>
<dbReference type="GO" id="GO:0009239">
    <property type="term" value="P:enterobactin biosynthetic process"/>
    <property type="evidence" value="ECO:0007669"/>
    <property type="project" value="TreeGrafter"/>
</dbReference>
<dbReference type="Pfam" id="PF00975">
    <property type="entry name" value="Thioesterase"/>
    <property type="match status" value="1"/>
</dbReference>
<dbReference type="InterPro" id="IPR006162">
    <property type="entry name" value="Ppantetheine_attach_site"/>
</dbReference>
<evidence type="ECO:0000256" key="3">
    <source>
        <dbReference type="ARBA" id="ARBA00022553"/>
    </source>
</evidence>
<evidence type="ECO:0000313" key="5">
    <source>
        <dbReference type="EMBL" id="OAN28397.1"/>
    </source>
</evidence>
<dbReference type="Pfam" id="PF00501">
    <property type="entry name" value="AMP-binding"/>
    <property type="match status" value="1"/>
</dbReference>
<dbReference type="SUPFAM" id="SSF47336">
    <property type="entry name" value="ACP-like"/>
    <property type="match status" value="1"/>
</dbReference>
<dbReference type="Gene3D" id="3.40.50.980">
    <property type="match status" value="2"/>
</dbReference>
<dbReference type="PROSITE" id="PS00455">
    <property type="entry name" value="AMP_BINDING"/>
    <property type="match status" value="1"/>
</dbReference>
<evidence type="ECO:0000313" key="6">
    <source>
        <dbReference type="Proteomes" id="UP000078356"/>
    </source>
</evidence>
<dbReference type="Pfam" id="PF00668">
    <property type="entry name" value="Condensation"/>
    <property type="match status" value="1"/>
</dbReference>
<dbReference type="FunFam" id="3.40.50.980:FF:000002">
    <property type="entry name" value="Enterobactin synthetase component F"/>
    <property type="match status" value="1"/>
</dbReference>
<dbReference type="GO" id="GO:0005829">
    <property type="term" value="C:cytosol"/>
    <property type="evidence" value="ECO:0007669"/>
    <property type="project" value="TreeGrafter"/>
</dbReference>
<dbReference type="InterPro" id="IPR000873">
    <property type="entry name" value="AMP-dep_synth/lig_dom"/>
</dbReference>
<dbReference type="GO" id="GO:0047527">
    <property type="term" value="F:2,3-dihydroxybenzoate-serine ligase activity"/>
    <property type="evidence" value="ECO:0007669"/>
    <property type="project" value="TreeGrafter"/>
</dbReference>
<dbReference type="InterPro" id="IPR020806">
    <property type="entry name" value="PKS_PP-bd"/>
</dbReference>
<organism evidence="5 6">
    <name type="scientific">Pseudomonas oryzihabitans</name>
    <dbReference type="NCBI Taxonomy" id="47885"/>
    <lineage>
        <taxon>Bacteria</taxon>
        <taxon>Pseudomonadati</taxon>
        <taxon>Pseudomonadota</taxon>
        <taxon>Gammaproteobacteria</taxon>
        <taxon>Pseudomonadales</taxon>
        <taxon>Pseudomonadaceae</taxon>
        <taxon>Pseudomonas</taxon>
    </lineage>
</organism>
<dbReference type="InterPro" id="IPR045851">
    <property type="entry name" value="AMP-bd_C_sf"/>
</dbReference>
<keyword evidence="2" id="KW-0596">Phosphopantetheine</keyword>
<dbReference type="EMBL" id="LWCR01000023">
    <property type="protein sequence ID" value="OAN28397.1"/>
    <property type="molecule type" value="Genomic_DNA"/>
</dbReference>
<dbReference type="InterPro" id="IPR001242">
    <property type="entry name" value="Condensation_dom"/>
</dbReference>
<dbReference type="GO" id="GO:0009366">
    <property type="term" value="C:enterobactin synthetase complex"/>
    <property type="evidence" value="ECO:0007669"/>
    <property type="project" value="TreeGrafter"/>
</dbReference>
<evidence type="ECO:0000256" key="2">
    <source>
        <dbReference type="ARBA" id="ARBA00022450"/>
    </source>
</evidence>
<evidence type="ECO:0000256" key="1">
    <source>
        <dbReference type="ARBA" id="ARBA00001957"/>
    </source>
</evidence>
<dbReference type="InterPro" id="IPR020845">
    <property type="entry name" value="AMP-binding_CS"/>
</dbReference>
<dbReference type="Gene3D" id="3.30.559.30">
    <property type="entry name" value="Nonribosomal peptide synthetase, condensation domain"/>
    <property type="match status" value="1"/>
</dbReference>
<dbReference type="Gene3D" id="3.30.559.10">
    <property type="entry name" value="Chloramphenicol acetyltransferase-like domain"/>
    <property type="match status" value="1"/>
</dbReference>
<dbReference type="PROSITE" id="PS50075">
    <property type="entry name" value="CARRIER"/>
    <property type="match status" value="1"/>
</dbReference>
<dbReference type="InterPro" id="IPR029058">
    <property type="entry name" value="AB_hydrolase_fold"/>
</dbReference>
<dbReference type="InterPro" id="IPR023213">
    <property type="entry name" value="CAT-like_dom_sf"/>
</dbReference>
<dbReference type="PROSITE" id="PS00012">
    <property type="entry name" value="PHOSPHOPANTETHEINE"/>
    <property type="match status" value="1"/>
</dbReference>
<dbReference type="PANTHER" id="PTHR45527">
    <property type="entry name" value="NONRIBOSOMAL PEPTIDE SYNTHETASE"/>
    <property type="match status" value="1"/>
</dbReference>
<dbReference type="GO" id="GO:0031177">
    <property type="term" value="F:phosphopantetheine binding"/>
    <property type="evidence" value="ECO:0007669"/>
    <property type="project" value="InterPro"/>
</dbReference>
<accession>A0A178LEC1</accession>
<dbReference type="InterPro" id="IPR010071">
    <property type="entry name" value="AA_adenyl_dom"/>
</dbReference>
<dbReference type="FunFam" id="2.30.38.10:FF:000001">
    <property type="entry name" value="Non-ribosomal peptide synthetase PvdI"/>
    <property type="match status" value="1"/>
</dbReference>
<dbReference type="PANTHER" id="PTHR45527:SF1">
    <property type="entry name" value="FATTY ACID SYNTHASE"/>
    <property type="match status" value="1"/>
</dbReference>
<dbReference type="CDD" id="cd17646">
    <property type="entry name" value="A_NRPS_AB3403-like"/>
    <property type="match status" value="1"/>
</dbReference>
<dbReference type="Pfam" id="PF00550">
    <property type="entry name" value="PP-binding"/>
    <property type="match status" value="1"/>
</dbReference>
<dbReference type="InterPro" id="IPR020802">
    <property type="entry name" value="TesA-like"/>
</dbReference>
<dbReference type="InterPro" id="IPR036736">
    <property type="entry name" value="ACP-like_sf"/>
</dbReference>
<comment type="caution">
    <text evidence="5">The sequence shown here is derived from an EMBL/GenBank/DDBJ whole genome shotgun (WGS) entry which is preliminary data.</text>
</comment>
<dbReference type="NCBIfam" id="TIGR01733">
    <property type="entry name" value="AA-adenyl-dom"/>
    <property type="match status" value="1"/>
</dbReference>
<dbReference type="Gene3D" id="3.40.50.1820">
    <property type="entry name" value="alpha/beta hydrolase"/>
    <property type="match status" value="1"/>
</dbReference>
<name>A0A178LEC1_9PSED</name>
<dbReference type="SMART" id="SM00824">
    <property type="entry name" value="PKS_TE"/>
    <property type="match status" value="1"/>
</dbReference>
<dbReference type="SUPFAM" id="SSF52777">
    <property type="entry name" value="CoA-dependent acyltransferases"/>
    <property type="match status" value="2"/>
</dbReference>
<sequence length="1317" mass="141173">MTGVPVSSTPSCVFPELPLVAAQPGIWMADQLSPHANAFAVAHLVELRGPLDAQALLAAIVQGLGELDSLQLRFAEREGELVQWIDHTAVITAPEWLDLRDAADPEHAARTAIRADLDGDLRATSGGPLWLNRIYQLGDDHLFWYQRYHHLLIDGYGFAALAKRVAALYSAAMRNETAEASPFVSFAEVVREYQDYQQSAVRERDEAFWRERGATLPPAASLAPGGLSGQVPTPRVVEARARVPAEVFARLAEQGKAQGVTPADLAVALAATWFARLSGQPAFSAGFIFMRRMGSVALKSGGATLNVLPLGVRTDSTQRLPELAAGLAAELKKVRRHQRYDAEQIARDLGRPGDAEPLTGPVINLKLFDFALDFAGVPGITHELASGPVRDLEIALYLEASGALDIKLLGNAERYAAELLQGHAARFGLLAEQFADHPGLTLGEADLLAPADRNWLAAINATERALPATTLVTLLADQAARTPSAPALADLQHAFSYRETRQQVLALAQRLSAAGVGRGDIVAVALPRSVFLSLALLATIELGAAYLPLDSGYPDERLQLMLDDARPRVLVTDASQRGRFPGLDDSQVLILDAPLKGLDQDPVFEGPRPGDPAYLLYTSGSTGRPKGVVVGHAAIVNRLLWMQDSYPIGAGDTVLQKTPSSFDVSVWEFFWPLLVGARLYLAPPEAHRDPAALQELFARERVTTVHFVPSMLAAFVASLDEPAAVARCASLRQVFCSGEALPAELARTWERRVGAPLHNLYGPTEAAVDVSYHPAHGAALAAVTGSSVPIGKPVWNTGLHILDERLRPVPPGVAGELYLSGVQLADGYLGRPELTAARFIAAPDGQGERLYRTGDVARWLPEGVVEYLGRSDDQVKLRGQRIELAEIDHALLALPGVAQAVTHARVLGEAANSAGGDARQLVGYLIAQPGAALDLERLRTRLGESLPPHLVPVALVELDTLPLGATGKLDRKALPAPQGVARAASRPLAPGLESELAAAFSEVLGCAIGGADDDFFALGGHSLLAMTLAANLRRRLGQPVSIGQIMVASSVARLARQLEQDAARETRAGFETLLPLRPGDGPTLFCFHPASGFAWQFSVLARHLDPRWSLLGIQSPRPDGPLAQGADLEAVIQRHLRTLREVQPQGPYHLLGYSLGGTLAQGLAARLQAAGEQVAFLGLLDTYPPETQNWQEREGQRELDPEVLAEVNREREAFLAAQQGLADPALGEGAQLFATIEGNYADSVRLLATARSARFDGEALMFVARRTLPAGMDVKATWAPWITRLQAHEVDCAHVDIIAPAQLAQIGPVLNRALKGL</sequence>
<dbReference type="InterPro" id="IPR009081">
    <property type="entry name" value="PP-bd_ACP"/>
</dbReference>
<proteinExistence type="predicted"/>
<reference evidence="5 6" key="1">
    <citation type="submission" date="2016-04" db="EMBL/GenBank/DDBJ databases">
        <title>Draft Genome Sequences of Staphylococcus capitis Strain H36, S. capitis Strain H65, S. cohnii Strain H62, S. hominis Strain H69, Mycobacterium iranicum Strain H39, Plantibacter sp. Strain H53, Pseudomonas oryzihabitans Strain H72, and Microbacterium sp. Strain H83, isolated from residential settings.</title>
        <authorList>
            <person name="Lymperopoulou D."/>
            <person name="Adams R.I."/>
            <person name="Lindow S."/>
            <person name="Coil D.A."/>
            <person name="Jospin G."/>
            <person name="Eisen J.A."/>
        </authorList>
    </citation>
    <scope>NUCLEOTIDE SEQUENCE [LARGE SCALE GENOMIC DNA]</scope>
    <source>
        <strain evidence="5 6">H72</strain>
    </source>
</reference>
<dbReference type="SUPFAM" id="SSF56801">
    <property type="entry name" value="Acetyl-CoA synthetase-like"/>
    <property type="match status" value="1"/>
</dbReference>
<dbReference type="Gene3D" id="3.30.300.30">
    <property type="match status" value="1"/>
</dbReference>
<dbReference type="GO" id="GO:0043041">
    <property type="term" value="P:amino acid activation for nonribosomal peptide biosynthetic process"/>
    <property type="evidence" value="ECO:0007669"/>
    <property type="project" value="TreeGrafter"/>
</dbReference>